<reference evidence="1" key="1">
    <citation type="submission" date="2019-08" db="EMBL/GenBank/DDBJ databases">
        <title>The improved chromosome-level genome for the pearl oyster Pinctada fucata martensii using PacBio sequencing and Hi-C.</title>
        <authorList>
            <person name="Zheng Z."/>
        </authorList>
    </citation>
    <scope>NUCLEOTIDE SEQUENCE</scope>
    <source>
        <strain evidence="1">ZZ-2019</strain>
        <tissue evidence="1">Adductor muscle</tissue>
    </source>
</reference>
<dbReference type="EMBL" id="VSWD01000011">
    <property type="protein sequence ID" value="KAK3087278.1"/>
    <property type="molecule type" value="Genomic_DNA"/>
</dbReference>
<sequence length="169" mass="19704">MRSYSEFGLLAPAYQKCICKGQEFQFWSQFGTSFVTSFCVLARKGWYEVDDVLPKVRTLLRIEDPPAYLMIHCSGNDIAGKINSITLRHEIEADPITLSRMLPNTTLVWSQILPRLKWRDEDDHRAVYKIRRRINSKIATFVMRMGVDILDILSYVNRIQVSLLLMKFI</sequence>
<proteinExistence type="predicted"/>
<gene>
    <name evidence="1" type="ORF">FSP39_003974</name>
</gene>
<protein>
    <submittedName>
        <fullName evidence="1">Uncharacterized protein</fullName>
    </submittedName>
</protein>
<dbReference type="AlphaFoldDB" id="A0AA88XTD1"/>
<dbReference type="Proteomes" id="UP001186944">
    <property type="component" value="Unassembled WGS sequence"/>
</dbReference>
<evidence type="ECO:0000313" key="1">
    <source>
        <dbReference type="EMBL" id="KAK3087278.1"/>
    </source>
</evidence>
<accession>A0AA88XTD1</accession>
<keyword evidence="2" id="KW-1185">Reference proteome</keyword>
<evidence type="ECO:0000313" key="2">
    <source>
        <dbReference type="Proteomes" id="UP001186944"/>
    </source>
</evidence>
<organism evidence="1 2">
    <name type="scientific">Pinctada imbricata</name>
    <name type="common">Atlantic pearl-oyster</name>
    <name type="synonym">Pinctada martensii</name>
    <dbReference type="NCBI Taxonomy" id="66713"/>
    <lineage>
        <taxon>Eukaryota</taxon>
        <taxon>Metazoa</taxon>
        <taxon>Spiralia</taxon>
        <taxon>Lophotrochozoa</taxon>
        <taxon>Mollusca</taxon>
        <taxon>Bivalvia</taxon>
        <taxon>Autobranchia</taxon>
        <taxon>Pteriomorphia</taxon>
        <taxon>Pterioida</taxon>
        <taxon>Pterioidea</taxon>
        <taxon>Pteriidae</taxon>
        <taxon>Pinctada</taxon>
    </lineage>
</organism>
<name>A0AA88XTD1_PINIB</name>
<comment type="caution">
    <text evidence="1">The sequence shown here is derived from an EMBL/GenBank/DDBJ whole genome shotgun (WGS) entry which is preliminary data.</text>
</comment>